<dbReference type="InterPro" id="IPR028350">
    <property type="entry name" value="DNAC/IstB-like"/>
</dbReference>
<evidence type="ECO:0000313" key="2">
    <source>
        <dbReference type="EMBL" id="ORJ18695.1"/>
    </source>
</evidence>
<sequence length="248" mass="27629">MATSKSADVMARFLAMKPAHVEAHCKTGAELMAWQQEEGKKAAKRVADQNRQARIEKILGRSGIQLLHKDCGFKNYLAETDDQQQALAMAKAYLKDFGNTHGGFVFAGNVGTGKNHLATAIVRNLIEQYKAAAIITVAELCQKFRATFDKSSPVKESDLMRDICRLDLLVLDEVGVQKTTNNDYEINLLSQIIDRRQLQLKPTGMLTNLTHAEMAGLLGERIMDRQTNGGMWVPFTWKSFRSRKGGKA</sequence>
<dbReference type="EMBL" id="MRWD01000098">
    <property type="protein sequence ID" value="ORJ18695.1"/>
    <property type="molecule type" value="Genomic_DNA"/>
</dbReference>
<dbReference type="PANTHER" id="PTHR30050">
    <property type="entry name" value="CHROMOSOMAL REPLICATION INITIATOR PROTEIN DNAA"/>
    <property type="match status" value="1"/>
</dbReference>
<proteinExistence type="predicted"/>
<dbReference type="Proteomes" id="UP000192722">
    <property type="component" value="Unassembled WGS sequence"/>
</dbReference>
<dbReference type="Gene3D" id="3.40.50.300">
    <property type="entry name" value="P-loop containing nucleotide triphosphate hydrolases"/>
    <property type="match status" value="1"/>
</dbReference>
<evidence type="ECO:0000259" key="1">
    <source>
        <dbReference type="Pfam" id="PF01695"/>
    </source>
</evidence>
<gene>
    <name evidence="2" type="ORF">BS639_23960</name>
</gene>
<dbReference type="PIRSF" id="PIRSF003073">
    <property type="entry name" value="DNAC_TnpB_IstB"/>
    <property type="match status" value="1"/>
</dbReference>
<dbReference type="InterPro" id="IPR002611">
    <property type="entry name" value="IstB_ATP-bd"/>
</dbReference>
<evidence type="ECO:0000313" key="3">
    <source>
        <dbReference type="Proteomes" id="UP000192722"/>
    </source>
</evidence>
<reference evidence="2 3" key="1">
    <citation type="journal article" date="2017" name="Int. J. Syst. Evol. Microbiol.">
        <title>Rouxiella badensis sp. nov. and Rouxiella silvae sp. nov. isolated from peat bog soil in Germany and emendation of the genus description.</title>
        <authorList>
            <person name="Le Fleche-Mateos A."/>
            <person name="Kugler J.H."/>
            <person name="Hansen S.H."/>
            <person name="Syldatk C."/>
            <person name="Hausmann R."/>
            <person name="Lomprez F."/>
            <person name="Vandenbogaert M."/>
            <person name="Manuguerra J.C."/>
            <person name="Grimont P.A."/>
        </authorList>
    </citation>
    <scope>NUCLEOTIDE SEQUENCE [LARGE SCALE GENOMIC DNA]</scope>
    <source>
        <strain evidence="2 3">213</strain>
    </source>
</reference>
<dbReference type="SUPFAM" id="SSF52540">
    <property type="entry name" value="P-loop containing nucleoside triphosphate hydrolases"/>
    <property type="match status" value="1"/>
</dbReference>
<feature type="domain" description="IstB-like ATP-binding" evidence="1">
    <location>
        <begin position="76"/>
        <end position="224"/>
    </location>
</feature>
<dbReference type="InterPro" id="IPR027417">
    <property type="entry name" value="P-loop_NTPase"/>
</dbReference>
<organism evidence="2 3">
    <name type="scientific">Rouxiella silvae</name>
    <dbReference type="NCBI Taxonomy" id="1646373"/>
    <lineage>
        <taxon>Bacteria</taxon>
        <taxon>Pseudomonadati</taxon>
        <taxon>Pseudomonadota</taxon>
        <taxon>Gammaproteobacteria</taxon>
        <taxon>Enterobacterales</taxon>
        <taxon>Yersiniaceae</taxon>
        <taxon>Rouxiella</taxon>
    </lineage>
</organism>
<dbReference type="PANTHER" id="PTHR30050:SF4">
    <property type="entry name" value="ATP-BINDING PROTEIN RV3427C IN INSERTION SEQUENCE-RELATED"/>
    <property type="match status" value="1"/>
</dbReference>
<name>A0ABX3TU12_9GAMM</name>
<comment type="caution">
    <text evidence="2">The sequence shown here is derived from an EMBL/GenBank/DDBJ whole genome shotgun (WGS) entry which is preliminary data.</text>
</comment>
<dbReference type="Pfam" id="PF01695">
    <property type="entry name" value="IstB_IS21"/>
    <property type="match status" value="1"/>
</dbReference>
<protein>
    <recommendedName>
        <fullName evidence="1">IstB-like ATP-binding domain-containing protein</fullName>
    </recommendedName>
</protein>
<accession>A0ABX3TU12</accession>
<keyword evidence="3" id="KW-1185">Reference proteome</keyword>